<evidence type="ECO:0000256" key="2">
    <source>
        <dbReference type="ARBA" id="ARBA00009695"/>
    </source>
</evidence>
<evidence type="ECO:0000259" key="7">
    <source>
        <dbReference type="Pfam" id="PF21982"/>
    </source>
</evidence>
<feature type="domain" description="RecX first three-helical" evidence="7">
    <location>
        <begin position="59"/>
        <end position="97"/>
    </location>
</feature>
<evidence type="ECO:0000313" key="9">
    <source>
        <dbReference type="Proteomes" id="UP000235670"/>
    </source>
</evidence>
<gene>
    <name evidence="5" type="primary">recX</name>
    <name evidence="8" type="ORF">CJ218_00455</name>
</gene>
<evidence type="ECO:0000313" key="8">
    <source>
        <dbReference type="EMBL" id="PMC53050.1"/>
    </source>
</evidence>
<sequence>MQVTNITKLKVKYKIELDNGKHFYVSEDTIIKYGLIKKIELTKEQLKEIIAHESVESTYSKAVHYLQYGLRTKQEIKDYLTKKEIAPKVIDEVIEKLVEIGYLNDEHYVEAAVTDYFNLNLKGPYWIKRKLQEKDLDKDAIDKYIAKICTEEAMIEMLYKIIEREFKVRREAKNKKIQKITQKLYTNGFTSDIIRKVFDIFFEDYEEENEEDILEEHFRRAYSSYSRRYEGYNLKQKLIEKLVRDGFSYYTAKDYIEKQDL</sequence>
<feature type="domain" description="RecX second three-helical" evidence="6">
    <location>
        <begin position="104"/>
        <end position="143"/>
    </location>
</feature>
<accession>A0A2N6SGK9</accession>
<evidence type="ECO:0000259" key="6">
    <source>
        <dbReference type="Pfam" id="PF02631"/>
    </source>
</evidence>
<dbReference type="Gene3D" id="1.10.10.10">
    <property type="entry name" value="Winged helix-like DNA-binding domain superfamily/Winged helix DNA-binding domain"/>
    <property type="match status" value="4"/>
</dbReference>
<dbReference type="PANTHER" id="PTHR33602">
    <property type="entry name" value="REGULATORY PROTEIN RECX FAMILY PROTEIN"/>
    <property type="match status" value="1"/>
</dbReference>
<dbReference type="GO" id="GO:0006282">
    <property type="term" value="P:regulation of DNA repair"/>
    <property type="evidence" value="ECO:0007669"/>
    <property type="project" value="UniProtKB-UniRule"/>
</dbReference>
<dbReference type="EMBL" id="PNGT01000001">
    <property type="protein sequence ID" value="PMC53050.1"/>
    <property type="molecule type" value="Genomic_DNA"/>
</dbReference>
<protein>
    <recommendedName>
        <fullName evidence="3 5">Regulatory protein RecX</fullName>
    </recommendedName>
</protein>
<dbReference type="InterPro" id="IPR003783">
    <property type="entry name" value="Regulatory_RecX"/>
</dbReference>
<dbReference type="InterPro" id="IPR053926">
    <property type="entry name" value="RecX_HTH_1st"/>
</dbReference>
<dbReference type="AlphaFoldDB" id="A0A2N6SGK9"/>
<evidence type="ECO:0000256" key="4">
    <source>
        <dbReference type="ARBA" id="ARBA00022490"/>
    </source>
</evidence>
<dbReference type="RefSeq" id="WP_102189234.1">
    <property type="nucleotide sequence ID" value="NZ_CAUTAO010000006.1"/>
</dbReference>
<dbReference type="Proteomes" id="UP000235670">
    <property type="component" value="Unassembled WGS sequence"/>
</dbReference>
<proteinExistence type="inferred from homology"/>
<dbReference type="InterPro" id="IPR053924">
    <property type="entry name" value="RecX_HTH_2nd"/>
</dbReference>
<dbReference type="OrthoDB" id="5421057at2"/>
<dbReference type="HAMAP" id="MF_01114">
    <property type="entry name" value="RecX"/>
    <property type="match status" value="1"/>
</dbReference>
<comment type="caution">
    <text evidence="8">The sequence shown here is derived from an EMBL/GenBank/DDBJ whole genome shotgun (WGS) entry which is preliminary data.</text>
</comment>
<dbReference type="GO" id="GO:0005737">
    <property type="term" value="C:cytoplasm"/>
    <property type="evidence" value="ECO:0007669"/>
    <property type="project" value="UniProtKB-SubCell"/>
</dbReference>
<comment type="subcellular location">
    <subcellularLocation>
        <location evidence="1 5">Cytoplasm</location>
    </subcellularLocation>
</comment>
<comment type="similarity">
    <text evidence="2 5">Belongs to the RecX family.</text>
</comment>
<evidence type="ECO:0000256" key="1">
    <source>
        <dbReference type="ARBA" id="ARBA00004496"/>
    </source>
</evidence>
<dbReference type="PANTHER" id="PTHR33602:SF1">
    <property type="entry name" value="REGULATORY PROTEIN RECX FAMILY PROTEIN"/>
    <property type="match status" value="1"/>
</dbReference>
<dbReference type="STRING" id="84135.GCA_001052115_01028"/>
<dbReference type="Pfam" id="PF02631">
    <property type="entry name" value="RecX_HTH2"/>
    <property type="match status" value="1"/>
</dbReference>
<reference evidence="8 9" key="1">
    <citation type="submission" date="2017-09" db="EMBL/GenBank/DDBJ databases">
        <title>Bacterial strain isolated from the female urinary microbiota.</title>
        <authorList>
            <person name="Thomas-White K."/>
            <person name="Kumar N."/>
            <person name="Forster S."/>
            <person name="Putonti C."/>
            <person name="Lawley T."/>
            <person name="Wolfe A.J."/>
        </authorList>
    </citation>
    <scope>NUCLEOTIDE SEQUENCE [LARGE SCALE GENOMIC DNA]</scope>
    <source>
        <strain evidence="8 9">UMB0186</strain>
    </source>
</reference>
<evidence type="ECO:0000256" key="3">
    <source>
        <dbReference type="ARBA" id="ARBA00018111"/>
    </source>
</evidence>
<keyword evidence="4 5" id="KW-0963">Cytoplasm</keyword>
<name>A0A2N6SGK9_9BACL</name>
<organism evidence="8 9">
    <name type="scientific">Gemella sanguinis</name>
    <dbReference type="NCBI Taxonomy" id="84135"/>
    <lineage>
        <taxon>Bacteria</taxon>
        <taxon>Bacillati</taxon>
        <taxon>Bacillota</taxon>
        <taxon>Bacilli</taxon>
        <taxon>Bacillales</taxon>
        <taxon>Gemellaceae</taxon>
        <taxon>Gemella</taxon>
    </lineage>
</organism>
<evidence type="ECO:0000256" key="5">
    <source>
        <dbReference type="HAMAP-Rule" id="MF_01114"/>
    </source>
</evidence>
<dbReference type="Pfam" id="PF21982">
    <property type="entry name" value="RecX_HTH1"/>
    <property type="match status" value="1"/>
</dbReference>
<comment type="function">
    <text evidence="5">Modulates RecA activity.</text>
</comment>
<dbReference type="InterPro" id="IPR036388">
    <property type="entry name" value="WH-like_DNA-bd_sf"/>
</dbReference>